<keyword evidence="3" id="KW-1185">Reference proteome</keyword>
<proteinExistence type="predicted"/>
<organism evidence="2 3">
    <name type="scientific">Kalanchoe fedtschenkoi</name>
    <name type="common">Lavender scallops</name>
    <name type="synonym">South American air plant</name>
    <dbReference type="NCBI Taxonomy" id="63787"/>
    <lineage>
        <taxon>Eukaryota</taxon>
        <taxon>Viridiplantae</taxon>
        <taxon>Streptophyta</taxon>
        <taxon>Embryophyta</taxon>
        <taxon>Tracheophyta</taxon>
        <taxon>Spermatophyta</taxon>
        <taxon>Magnoliopsida</taxon>
        <taxon>eudicotyledons</taxon>
        <taxon>Gunneridae</taxon>
        <taxon>Pentapetalae</taxon>
        <taxon>Saxifragales</taxon>
        <taxon>Crassulaceae</taxon>
        <taxon>Kalanchoe</taxon>
    </lineage>
</organism>
<evidence type="ECO:0008006" key="4">
    <source>
        <dbReference type="Google" id="ProtNLM"/>
    </source>
</evidence>
<dbReference type="Gramene" id="Kaladp0043s0221.1.v1.1">
    <property type="protein sequence ID" value="Kaladp0043s0221.1.v1.1.CDS.1"/>
    <property type="gene ID" value="Kaladp0043s0221.v1.1"/>
</dbReference>
<feature type="signal peptide" evidence="1">
    <location>
        <begin position="1"/>
        <end position="18"/>
    </location>
</feature>
<protein>
    <recommendedName>
        <fullName evidence="4">Secreted protein</fullName>
    </recommendedName>
</protein>
<sequence length="73" mass="8508">MTMMYLLLLRDISSLCLSDKSCIISTHDVFSSHYPNSLSNCVSHVHYQPFVYLSINTFAQHSSSIRLYHHLFR</sequence>
<evidence type="ECO:0000313" key="3">
    <source>
        <dbReference type="Proteomes" id="UP000594263"/>
    </source>
</evidence>
<evidence type="ECO:0000313" key="2">
    <source>
        <dbReference type="EnsemblPlants" id="Kaladp0043s0221.1.v1.1.CDS.1"/>
    </source>
</evidence>
<reference evidence="2" key="1">
    <citation type="submission" date="2021-01" db="UniProtKB">
        <authorList>
            <consortium name="EnsemblPlants"/>
        </authorList>
    </citation>
    <scope>IDENTIFICATION</scope>
</reference>
<evidence type="ECO:0000256" key="1">
    <source>
        <dbReference type="SAM" id="SignalP"/>
    </source>
</evidence>
<dbReference type="Proteomes" id="UP000594263">
    <property type="component" value="Unplaced"/>
</dbReference>
<name>A0A7N0TRL8_KALFE</name>
<keyword evidence="1" id="KW-0732">Signal</keyword>
<dbReference type="EnsemblPlants" id="Kaladp0043s0221.1.v1.1">
    <property type="protein sequence ID" value="Kaladp0043s0221.1.v1.1.CDS.1"/>
    <property type="gene ID" value="Kaladp0043s0221.v1.1"/>
</dbReference>
<dbReference type="AlphaFoldDB" id="A0A7N0TRL8"/>
<feature type="chain" id="PRO_5029515184" description="Secreted protein" evidence="1">
    <location>
        <begin position="19"/>
        <end position="73"/>
    </location>
</feature>
<accession>A0A7N0TRL8</accession>